<dbReference type="CDD" id="cd02933">
    <property type="entry name" value="OYE_like_FMN"/>
    <property type="match status" value="1"/>
</dbReference>
<protein>
    <submittedName>
        <fullName evidence="5">Alkene reductase</fullName>
    </submittedName>
</protein>
<dbReference type="Pfam" id="PF00724">
    <property type="entry name" value="Oxidored_FMN"/>
    <property type="match status" value="1"/>
</dbReference>
<keyword evidence="3" id="KW-0560">Oxidoreductase</keyword>
<evidence type="ECO:0000256" key="1">
    <source>
        <dbReference type="ARBA" id="ARBA00001917"/>
    </source>
</evidence>
<feature type="domain" description="NADH:flavin oxidoreductase/NADH oxidase N-terminal" evidence="4">
    <location>
        <begin position="4"/>
        <end position="336"/>
    </location>
</feature>
<dbReference type="AlphaFoldDB" id="A0A934IFL9"/>
<evidence type="ECO:0000313" key="6">
    <source>
        <dbReference type="Proteomes" id="UP000642488"/>
    </source>
</evidence>
<evidence type="ECO:0000313" key="5">
    <source>
        <dbReference type="EMBL" id="MBJ3761891.1"/>
    </source>
</evidence>
<sequence>MSNLFSPIMMGGVELPNRVLMAPLTRNRAQSDGTPKDMAQIYYAQRASAGMILTEATQVCAMGKGYLDTPGIYTDDHVTGWKKITDAVHAQGGRIYMQLWHVGRISHVSLLPEGRKPLAPSAVRADQQTFTANGFEDCSEPEVMSVEQIRETIEHFRHGAEMAKKAGFDGVEVHAANGYLLDQFLKDGVNKRDDDYGGTPEKRMRIVSEIIDAVATVWPRDRIGVRVSPYGNFNDMSDSDPEAHFTPVYKMLSDKKLAYLHVVEQFPGSETDDATMQSLKRLGDLYDGFIISNGGYTPEKASQAVALGHCHAVTFGRDFIATPDLPERIRTGVALNEPDPDTFYGGGEEGYIDYPFMDEIKAA</sequence>
<dbReference type="PANTHER" id="PTHR22893:SF91">
    <property type="entry name" value="NADPH DEHYDROGENASE 2-RELATED"/>
    <property type="match status" value="1"/>
</dbReference>
<reference evidence="5" key="1">
    <citation type="submission" date="2020-12" db="EMBL/GenBank/DDBJ databases">
        <title>Bacterial taxonomy.</title>
        <authorList>
            <person name="Pan X."/>
        </authorList>
    </citation>
    <scope>NUCLEOTIDE SEQUENCE</scope>
    <source>
        <strain evidence="5">KCTC 52957</strain>
    </source>
</reference>
<evidence type="ECO:0000256" key="3">
    <source>
        <dbReference type="ARBA" id="ARBA00023002"/>
    </source>
</evidence>
<organism evidence="5 6">
    <name type="scientific">Palleronia pontilimi</name>
    <dbReference type="NCBI Taxonomy" id="1964209"/>
    <lineage>
        <taxon>Bacteria</taxon>
        <taxon>Pseudomonadati</taxon>
        <taxon>Pseudomonadota</taxon>
        <taxon>Alphaproteobacteria</taxon>
        <taxon>Rhodobacterales</taxon>
        <taxon>Roseobacteraceae</taxon>
        <taxon>Palleronia</taxon>
    </lineage>
</organism>
<dbReference type="Gene3D" id="3.20.20.70">
    <property type="entry name" value="Aldolase class I"/>
    <property type="match status" value="1"/>
</dbReference>
<dbReference type="Proteomes" id="UP000642488">
    <property type="component" value="Unassembled WGS sequence"/>
</dbReference>
<proteinExistence type="inferred from homology"/>
<dbReference type="FunFam" id="3.20.20.70:FF:000059">
    <property type="entry name" value="N-ethylmaleimide reductase, FMN-linked"/>
    <property type="match status" value="1"/>
</dbReference>
<dbReference type="EMBL" id="JAEKPD010000002">
    <property type="protein sequence ID" value="MBJ3761891.1"/>
    <property type="molecule type" value="Genomic_DNA"/>
</dbReference>
<dbReference type="SUPFAM" id="SSF51395">
    <property type="entry name" value="FMN-linked oxidoreductases"/>
    <property type="match status" value="1"/>
</dbReference>
<comment type="similarity">
    <text evidence="2">Belongs to the NADH:flavin oxidoreductase/NADH oxidase family.</text>
</comment>
<dbReference type="InterPro" id="IPR045247">
    <property type="entry name" value="Oye-like"/>
</dbReference>
<dbReference type="GO" id="GO:0016628">
    <property type="term" value="F:oxidoreductase activity, acting on the CH-CH group of donors, NAD or NADP as acceptor"/>
    <property type="evidence" value="ECO:0007669"/>
    <property type="project" value="UniProtKB-ARBA"/>
</dbReference>
<evidence type="ECO:0000256" key="2">
    <source>
        <dbReference type="ARBA" id="ARBA00005979"/>
    </source>
</evidence>
<dbReference type="InterPro" id="IPR001155">
    <property type="entry name" value="OxRdtase_FMN_N"/>
</dbReference>
<dbReference type="InterPro" id="IPR013785">
    <property type="entry name" value="Aldolase_TIM"/>
</dbReference>
<dbReference type="PANTHER" id="PTHR22893">
    <property type="entry name" value="NADH OXIDOREDUCTASE-RELATED"/>
    <property type="match status" value="1"/>
</dbReference>
<gene>
    <name evidence="5" type="ORF">ILP92_03905</name>
</gene>
<accession>A0A934IFL9</accession>
<dbReference type="GO" id="GO:0010181">
    <property type="term" value="F:FMN binding"/>
    <property type="evidence" value="ECO:0007669"/>
    <property type="project" value="InterPro"/>
</dbReference>
<keyword evidence="6" id="KW-1185">Reference proteome</keyword>
<dbReference type="GO" id="GO:0005829">
    <property type="term" value="C:cytosol"/>
    <property type="evidence" value="ECO:0007669"/>
    <property type="project" value="TreeGrafter"/>
</dbReference>
<comment type="caution">
    <text evidence="5">The sequence shown here is derived from an EMBL/GenBank/DDBJ whole genome shotgun (WGS) entry which is preliminary data.</text>
</comment>
<name>A0A934IFL9_9RHOB</name>
<comment type="cofactor">
    <cofactor evidence="1">
        <name>FMN</name>
        <dbReference type="ChEBI" id="CHEBI:58210"/>
    </cofactor>
</comment>
<evidence type="ECO:0000259" key="4">
    <source>
        <dbReference type="Pfam" id="PF00724"/>
    </source>
</evidence>